<evidence type="ECO:0000259" key="7">
    <source>
        <dbReference type="PROSITE" id="PS51294"/>
    </source>
</evidence>
<dbReference type="CDD" id="cd00167">
    <property type="entry name" value="SANT"/>
    <property type="match status" value="3"/>
</dbReference>
<keyword evidence="2" id="KW-0238">DNA-binding</keyword>
<dbReference type="OrthoDB" id="2143914at2759"/>
<dbReference type="AlphaFoldDB" id="A0A9N9GDR9"/>
<comment type="caution">
    <text evidence="8">The sequence shown here is derived from an EMBL/GenBank/DDBJ whole genome shotgun (WGS) entry which is preliminary data.</text>
</comment>
<dbReference type="Pfam" id="PF13921">
    <property type="entry name" value="Myb_DNA-bind_6"/>
    <property type="match status" value="1"/>
</dbReference>
<keyword evidence="4" id="KW-0539">Nucleus</keyword>
<dbReference type="Gene3D" id="1.10.10.60">
    <property type="entry name" value="Homeodomain-like"/>
    <property type="match status" value="3"/>
</dbReference>
<evidence type="ECO:0000256" key="2">
    <source>
        <dbReference type="ARBA" id="ARBA00023125"/>
    </source>
</evidence>
<evidence type="ECO:0000313" key="8">
    <source>
        <dbReference type="EMBL" id="CAG8595302.1"/>
    </source>
</evidence>
<feature type="domain" description="Myb-like" evidence="6">
    <location>
        <begin position="284"/>
        <end position="345"/>
    </location>
</feature>
<keyword evidence="9" id="KW-1185">Reference proteome</keyword>
<feature type="domain" description="HTH myb-type" evidence="7">
    <location>
        <begin position="289"/>
        <end position="345"/>
    </location>
</feature>
<keyword evidence="3" id="KW-0804">Transcription</keyword>
<accession>A0A9N9GDR9</accession>
<dbReference type="InterPro" id="IPR001005">
    <property type="entry name" value="SANT/Myb"/>
</dbReference>
<feature type="region of interest" description="Disordered" evidence="5">
    <location>
        <begin position="207"/>
        <end position="237"/>
    </location>
</feature>
<dbReference type="PANTHER" id="PTHR46621:SF1">
    <property type="entry name" value="SNRNA-ACTIVATING PROTEIN COMPLEX SUBUNIT 4"/>
    <property type="match status" value="1"/>
</dbReference>
<feature type="domain" description="Myb-like" evidence="6">
    <location>
        <begin position="239"/>
        <end position="283"/>
    </location>
</feature>
<feature type="compositionally biased region" description="Pro residues" evidence="5">
    <location>
        <begin position="429"/>
        <end position="439"/>
    </location>
</feature>
<feature type="domain" description="HTH myb-type" evidence="7">
    <location>
        <begin position="346"/>
        <end position="400"/>
    </location>
</feature>
<evidence type="ECO:0000256" key="1">
    <source>
        <dbReference type="ARBA" id="ARBA00023015"/>
    </source>
</evidence>
<name>A0A9N9GDR9_9GLOM</name>
<feature type="domain" description="Myb-like" evidence="6">
    <location>
        <begin position="346"/>
        <end position="396"/>
    </location>
</feature>
<dbReference type="PANTHER" id="PTHR46621">
    <property type="entry name" value="SNRNA-ACTIVATING PROTEIN COMPLEX SUBUNIT 4"/>
    <property type="match status" value="1"/>
</dbReference>
<protein>
    <submittedName>
        <fullName evidence="8">4947_t:CDS:1</fullName>
    </submittedName>
</protein>
<dbReference type="PROSITE" id="PS51294">
    <property type="entry name" value="HTH_MYB"/>
    <property type="match status" value="3"/>
</dbReference>
<organism evidence="8 9">
    <name type="scientific">Paraglomus brasilianum</name>
    <dbReference type="NCBI Taxonomy" id="144538"/>
    <lineage>
        <taxon>Eukaryota</taxon>
        <taxon>Fungi</taxon>
        <taxon>Fungi incertae sedis</taxon>
        <taxon>Mucoromycota</taxon>
        <taxon>Glomeromycotina</taxon>
        <taxon>Glomeromycetes</taxon>
        <taxon>Paraglomerales</taxon>
        <taxon>Paraglomeraceae</taxon>
        <taxon>Paraglomus</taxon>
    </lineage>
</organism>
<dbReference type="GO" id="GO:0042795">
    <property type="term" value="P:snRNA transcription by RNA polymerase II"/>
    <property type="evidence" value="ECO:0007669"/>
    <property type="project" value="TreeGrafter"/>
</dbReference>
<dbReference type="SMART" id="SM00717">
    <property type="entry name" value="SANT"/>
    <property type="match status" value="3"/>
</dbReference>
<dbReference type="EMBL" id="CAJVPI010001116">
    <property type="protein sequence ID" value="CAG8595302.1"/>
    <property type="molecule type" value="Genomic_DNA"/>
</dbReference>
<evidence type="ECO:0000259" key="6">
    <source>
        <dbReference type="PROSITE" id="PS50090"/>
    </source>
</evidence>
<sequence length="534" mass="59226">MSTHNGMFVDILPVGPPNSSASPITPTDGHFDVHPNNNLALKSINLSDNMETTTYTSNNQSAASTYNNPQITDMGIPFNYPYLINNYSLYRVPNQTLERNDLVQPIFVPQQSSLPEEDCSLISRSAAENTQAMLDCSSSWQMETKDDVYQLRFIPEDINRMSPMYGSAVPSPPQAFDQMSPLVGYQVKFEDISTNVAMVNDYSERVGQDFRQPPTPSSAASPGPASPTPVSQKPPVYTKWTEEEDELLRAAISMYGPHKWSLIAAHVPNRTPMQCSTRWLGALNPTIHKGRWTPEEDAALKEAVAEYINALDADGNPQPIPWNKIATRIPHRTGIQCQARWSEALDPRVRKGKWSSDEDDILKEGVKRFGRCWIRIAEMINGRTQRQCRTRWVQIQNKQAKQDRDARSGGTQATSISSSPKSETSLSPLSPPKTTPPTPSKTMSSAKILHSNLADRSQTQIGNRLTPTMASVTPITENGKTIRSLNSMLKVQSVRADSPQMAKNGLSSRTDVPLVSTIQNGDQLSMFVGSYPFQ</sequence>
<dbReference type="GO" id="GO:0000978">
    <property type="term" value="F:RNA polymerase II cis-regulatory region sequence-specific DNA binding"/>
    <property type="evidence" value="ECO:0007669"/>
    <property type="project" value="TreeGrafter"/>
</dbReference>
<evidence type="ECO:0000313" key="9">
    <source>
        <dbReference type="Proteomes" id="UP000789739"/>
    </source>
</evidence>
<evidence type="ECO:0000256" key="3">
    <source>
        <dbReference type="ARBA" id="ARBA00023163"/>
    </source>
</evidence>
<dbReference type="InterPro" id="IPR051575">
    <property type="entry name" value="Myb-like_DNA-bd"/>
</dbReference>
<gene>
    <name evidence="8" type="ORF">PBRASI_LOCUS7346</name>
</gene>
<keyword evidence="1" id="KW-0805">Transcription regulation</keyword>
<dbReference type="SUPFAM" id="SSF46689">
    <property type="entry name" value="Homeodomain-like"/>
    <property type="match status" value="2"/>
</dbReference>
<dbReference type="InterPro" id="IPR017930">
    <property type="entry name" value="Myb_dom"/>
</dbReference>
<dbReference type="Proteomes" id="UP000789739">
    <property type="component" value="Unassembled WGS sequence"/>
</dbReference>
<dbReference type="InterPro" id="IPR009057">
    <property type="entry name" value="Homeodomain-like_sf"/>
</dbReference>
<dbReference type="PROSITE" id="PS50090">
    <property type="entry name" value="MYB_LIKE"/>
    <property type="match status" value="3"/>
</dbReference>
<reference evidence="8" key="1">
    <citation type="submission" date="2021-06" db="EMBL/GenBank/DDBJ databases">
        <authorList>
            <person name="Kallberg Y."/>
            <person name="Tangrot J."/>
            <person name="Rosling A."/>
        </authorList>
    </citation>
    <scope>NUCLEOTIDE SEQUENCE</scope>
    <source>
        <strain evidence="8">BR232B</strain>
    </source>
</reference>
<feature type="domain" description="HTH myb-type" evidence="7">
    <location>
        <begin position="239"/>
        <end position="287"/>
    </location>
</feature>
<feature type="region of interest" description="Disordered" evidence="5">
    <location>
        <begin position="398"/>
        <end position="445"/>
    </location>
</feature>
<proteinExistence type="predicted"/>
<dbReference type="GO" id="GO:0001006">
    <property type="term" value="F:RNA polymerase III type 3 promoter sequence-specific DNA binding"/>
    <property type="evidence" value="ECO:0007669"/>
    <property type="project" value="TreeGrafter"/>
</dbReference>
<dbReference type="Pfam" id="PF00249">
    <property type="entry name" value="Myb_DNA-binding"/>
    <property type="match status" value="1"/>
</dbReference>
<evidence type="ECO:0000256" key="5">
    <source>
        <dbReference type="SAM" id="MobiDB-lite"/>
    </source>
</evidence>
<dbReference type="GO" id="GO:0019185">
    <property type="term" value="C:snRNA-activating protein complex"/>
    <property type="evidence" value="ECO:0007669"/>
    <property type="project" value="TreeGrafter"/>
</dbReference>
<dbReference type="GO" id="GO:0042796">
    <property type="term" value="P:snRNA transcription by RNA polymerase III"/>
    <property type="evidence" value="ECO:0007669"/>
    <property type="project" value="TreeGrafter"/>
</dbReference>
<evidence type="ECO:0000256" key="4">
    <source>
        <dbReference type="ARBA" id="ARBA00023242"/>
    </source>
</evidence>
<feature type="compositionally biased region" description="Low complexity" evidence="5">
    <location>
        <begin position="414"/>
        <end position="428"/>
    </location>
</feature>